<dbReference type="EMBL" id="LGRX02001294">
    <property type="protein sequence ID" value="KAK3286382.1"/>
    <property type="molecule type" value="Genomic_DNA"/>
</dbReference>
<dbReference type="Proteomes" id="UP001190700">
    <property type="component" value="Unassembled WGS sequence"/>
</dbReference>
<accession>A0AAE0LIG1</accession>
<comment type="caution">
    <text evidence="1">The sequence shown here is derived from an EMBL/GenBank/DDBJ whole genome shotgun (WGS) entry which is preliminary data.</text>
</comment>
<protein>
    <submittedName>
        <fullName evidence="1">Uncharacterized protein</fullName>
    </submittedName>
</protein>
<reference evidence="1 2" key="1">
    <citation type="journal article" date="2015" name="Genome Biol. Evol.">
        <title>Comparative Genomics of a Bacterivorous Green Alga Reveals Evolutionary Causalities and Consequences of Phago-Mixotrophic Mode of Nutrition.</title>
        <authorList>
            <person name="Burns J.A."/>
            <person name="Paasch A."/>
            <person name="Narechania A."/>
            <person name="Kim E."/>
        </authorList>
    </citation>
    <scope>NUCLEOTIDE SEQUENCE [LARGE SCALE GENOMIC DNA]</scope>
    <source>
        <strain evidence="1 2">PLY_AMNH</strain>
    </source>
</reference>
<keyword evidence="2" id="KW-1185">Reference proteome</keyword>
<proteinExistence type="predicted"/>
<evidence type="ECO:0000313" key="1">
    <source>
        <dbReference type="EMBL" id="KAK3286382.1"/>
    </source>
</evidence>
<gene>
    <name evidence="1" type="ORF">CYMTET_6061</name>
</gene>
<organism evidence="1 2">
    <name type="scientific">Cymbomonas tetramitiformis</name>
    <dbReference type="NCBI Taxonomy" id="36881"/>
    <lineage>
        <taxon>Eukaryota</taxon>
        <taxon>Viridiplantae</taxon>
        <taxon>Chlorophyta</taxon>
        <taxon>Pyramimonadophyceae</taxon>
        <taxon>Pyramimonadales</taxon>
        <taxon>Pyramimonadaceae</taxon>
        <taxon>Cymbomonas</taxon>
    </lineage>
</organism>
<name>A0AAE0LIG1_9CHLO</name>
<dbReference type="AlphaFoldDB" id="A0AAE0LIG1"/>
<evidence type="ECO:0000313" key="2">
    <source>
        <dbReference type="Proteomes" id="UP001190700"/>
    </source>
</evidence>
<sequence length="162" mass="18189">MCWVSCSCCIRNPDGEIDSRVLYRVPSKEEKKTLQSIERMMKNAPDHFCQVVGTGWQPADTGEVFYTCKEVTFQCTVCREAGDTGEYGKGTTRRIQSKALANQCTTKAHLNSVSVLEARAKATKKRKLSEPAVGAFKNWEGVGKFMVPKWKMCTLFMMVLTT</sequence>